<dbReference type="GO" id="GO:0016301">
    <property type="term" value="F:kinase activity"/>
    <property type="evidence" value="ECO:0007669"/>
    <property type="project" value="InterPro"/>
</dbReference>
<comment type="similarity">
    <text evidence="1">Belongs to the PEP-utilizing enzyme family.</text>
</comment>
<dbReference type="InterPro" id="IPR008279">
    <property type="entry name" value="PEP-util_enz_mobile_dom"/>
</dbReference>
<dbReference type="InterPro" id="IPR051549">
    <property type="entry name" value="PEP_Utilizing_Enz"/>
</dbReference>
<evidence type="ECO:0000259" key="4">
    <source>
        <dbReference type="Pfam" id="PF01326"/>
    </source>
</evidence>
<dbReference type="OrthoDB" id="6123450at2759"/>
<organism evidence="5 6">
    <name type="scientific">Diabrotica balteata</name>
    <name type="common">Banded cucumber beetle</name>
    <dbReference type="NCBI Taxonomy" id="107213"/>
    <lineage>
        <taxon>Eukaryota</taxon>
        <taxon>Metazoa</taxon>
        <taxon>Ecdysozoa</taxon>
        <taxon>Arthropoda</taxon>
        <taxon>Hexapoda</taxon>
        <taxon>Insecta</taxon>
        <taxon>Pterygota</taxon>
        <taxon>Neoptera</taxon>
        <taxon>Endopterygota</taxon>
        <taxon>Coleoptera</taxon>
        <taxon>Polyphaga</taxon>
        <taxon>Cucujiformia</taxon>
        <taxon>Chrysomeloidea</taxon>
        <taxon>Chrysomelidae</taxon>
        <taxon>Galerucinae</taxon>
        <taxon>Diabroticina</taxon>
        <taxon>Diabroticites</taxon>
        <taxon>Diabrotica</taxon>
    </lineage>
</organism>
<dbReference type="PANTHER" id="PTHR43615">
    <property type="entry name" value="PHOSPHOENOLPYRUVATE SYNTHASE-RELATED"/>
    <property type="match status" value="1"/>
</dbReference>
<dbReference type="Gene3D" id="3.50.30.10">
    <property type="entry name" value="Phosphohistidine domain"/>
    <property type="match status" value="1"/>
</dbReference>
<feature type="transmembrane region" description="Helical" evidence="2">
    <location>
        <begin position="1320"/>
        <end position="1343"/>
    </location>
</feature>
<dbReference type="GO" id="GO:0005524">
    <property type="term" value="F:ATP binding"/>
    <property type="evidence" value="ECO:0007669"/>
    <property type="project" value="InterPro"/>
</dbReference>
<dbReference type="Pfam" id="PF00391">
    <property type="entry name" value="PEP-utilizers"/>
    <property type="match status" value="1"/>
</dbReference>
<keyword evidence="2" id="KW-1133">Transmembrane helix</keyword>
<evidence type="ECO:0000256" key="1">
    <source>
        <dbReference type="ARBA" id="ARBA00007837"/>
    </source>
</evidence>
<dbReference type="InterPro" id="IPR036637">
    <property type="entry name" value="Phosphohistidine_dom_sf"/>
</dbReference>
<reference evidence="5" key="1">
    <citation type="submission" date="2022-01" db="EMBL/GenBank/DDBJ databases">
        <authorList>
            <person name="King R."/>
        </authorList>
    </citation>
    <scope>NUCLEOTIDE SEQUENCE</scope>
</reference>
<feature type="transmembrane region" description="Helical" evidence="2">
    <location>
        <begin position="1355"/>
        <end position="1383"/>
    </location>
</feature>
<dbReference type="Pfam" id="PF01326">
    <property type="entry name" value="PPDK_N"/>
    <property type="match status" value="1"/>
</dbReference>
<keyword evidence="6" id="KW-1185">Reference proteome</keyword>
<dbReference type="Gene3D" id="3.30.1490.20">
    <property type="entry name" value="ATP-grasp fold, A domain"/>
    <property type="match status" value="1"/>
</dbReference>
<dbReference type="Proteomes" id="UP001153709">
    <property type="component" value="Chromosome 2"/>
</dbReference>
<dbReference type="EMBL" id="OU898277">
    <property type="protein sequence ID" value="CAG9829041.1"/>
    <property type="molecule type" value="Genomic_DNA"/>
</dbReference>
<proteinExistence type="inferred from homology"/>
<gene>
    <name evidence="5" type="ORF">DIABBA_LOCUS2905</name>
</gene>
<accession>A0A9N9X6A6</accession>
<sequence length="1460" mass="164932">MDVTNLLICYSFVIVFPIVVIIIVPRTSYINFFALEGLLWRIFRFLSKTVNKQNKEKYAQTTSSLTENVESEIIISTIKHSEEQSFYGIDQEGNSLLLRITLTKNTITTVYLHLKVQNNTYTLPVVNGILETNIPKNRWKVDGLNIEVVEPFKRLRICFNGILKTDRDTTDHIQFNFIFNASCSPFYYPSDIDDTIFRKFLLMEKVKCIFGSSSQPLLDDQIELIQFGVLKGLLRRNSSEEIELHLPTCRTRYKGIESKYVYNKVLYINAIDECGNSFHIGIKHFKNGSSSLVYGFSYLTAKDQRYPITSIHIEEFLSGKGNILPEYIIATAKANNKTFKINILIHKTEIQATKTSYKKGYAIYTAACGCNINENEGRACVEARYPFEGPNDFVPEKRLTETIVDSLPNILLCDIKDERSQIVDLTGGKGCSLALLASLHSSEFKVPDGFIITVNAYNLYIKGELVEEINLLSDVCCGKTELKLEEACNRTVKCFKNQKFPENLKEQIILQLQKYPKEHDQVSWAVRSSAIGEDSEELSSAGQNETFLGCQSYEQILEAIQACWASLYTYQSVQYRWQHGIPVVTRMAVVVQKMVKADSAGVLFTCHPSTCNPSQMVITSNFGLGETVVSGESDPDTYILNKRSNSIIEVESKVLGTKNKVLTLTKEGLQETTTQEDIFSLSDEQAIQLGKVGLLLEKAFGNPRDIEWGFHNGQLFLFQSRPITTLTTWTDYELSHELDFPQLTKLSACTTANIREVVPKASTVLSRTSSLRCLDWGIQKLVTCNFDPASMKALITYQHNVFLDVIKGIHINTKQEIEASSITVDLAIFGHRVIDKNLNDICNKIREPSTGYDTLNTLLWSIKCAWQNHGVNKKAQKLVRTLDLKGSSLQELYDKIDTALATNVEEIAICHSHTTGTSVFYQMLTMNILLEGKQDITDDHISDFALILSSCEDVISAEVPKYLEQIASTIKDAEGEKTFKNIDAAEGVKWLKDNCPATYELYTEFMEKHGHRSRGEFEIMEETWNDNPSQVIAMIQANLGVERKEKDRMDIDKIIKNLKSPKSSITRLIVKFLLKKIRVAVGIREQTKSVLVLAVDKLRRAYRNLSDQMVLNGILPHKDLIYHLTHEEVKLLIKSRNPLLISKAMMRQKLYSKWKAMRFAEVMFGLPEPEKDEEDTEISDLKDMCKGTAVCRGIVQARACVIRNLDEISQLQKGDVLITYSTDIGWSPYFPMLSGVVTELGGLVSHVTCLAKDNICAMLCAKNSEGRAQILQDLYDNNGDHPQNDNECPSVSSSTKLHNEFSVLRSIEASSSKDRKFINFGVWISTIFFLSVSILFGLLAAGLSLYNTVSNPIQIYLSIYGLFVYNGIALGTVIIAVTVWGIFFQISIYHDIGIYYTLTGAMNSDKTAVLGYSYWLNIIPIVLYIISITLLAVREYMVSHDPKQKIVQREEAGDPVIYLY</sequence>
<evidence type="ECO:0000313" key="6">
    <source>
        <dbReference type="Proteomes" id="UP001153709"/>
    </source>
</evidence>
<dbReference type="SUPFAM" id="SSF52009">
    <property type="entry name" value="Phosphohistidine domain"/>
    <property type="match status" value="1"/>
</dbReference>
<evidence type="ECO:0008006" key="7">
    <source>
        <dbReference type="Google" id="ProtNLM"/>
    </source>
</evidence>
<evidence type="ECO:0000256" key="2">
    <source>
        <dbReference type="SAM" id="Phobius"/>
    </source>
</evidence>
<keyword evidence="2" id="KW-0472">Membrane</keyword>
<dbReference type="InterPro" id="IPR013815">
    <property type="entry name" value="ATP_grasp_subdomain_1"/>
</dbReference>
<protein>
    <recommendedName>
        <fullName evidence="7">Phosphoenolpyruvate synthase</fullName>
    </recommendedName>
</protein>
<feature type="domain" description="Pyruvate phosphate dikinase AMP/ATP-binding" evidence="4">
    <location>
        <begin position="424"/>
        <end position="727"/>
    </location>
</feature>
<dbReference type="InterPro" id="IPR002192">
    <property type="entry name" value="PPDK_AMP/ATP-bd"/>
</dbReference>
<feature type="transmembrane region" description="Helical" evidence="2">
    <location>
        <begin position="7"/>
        <end position="24"/>
    </location>
</feature>
<evidence type="ECO:0000259" key="3">
    <source>
        <dbReference type="Pfam" id="PF00391"/>
    </source>
</evidence>
<dbReference type="SUPFAM" id="SSF56059">
    <property type="entry name" value="Glutathione synthetase ATP-binding domain-like"/>
    <property type="match status" value="1"/>
</dbReference>
<name>A0A9N9X6A6_DIABA</name>
<evidence type="ECO:0000313" key="5">
    <source>
        <dbReference type="EMBL" id="CAG9829041.1"/>
    </source>
</evidence>
<dbReference type="PANTHER" id="PTHR43615:SF1">
    <property type="entry name" value="PPDK_N DOMAIN-CONTAINING PROTEIN"/>
    <property type="match status" value="1"/>
</dbReference>
<feature type="domain" description="PEP-utilising enzyme mobile" evidence="3">
    <location>
        <begin position="1212"/>
        <end position="1253"/>
    </location>
</feature>
<keyword evidence="2" id="KW-0812">Transmembrane</keyword>
<dbReference type="Gene3D" id="3.30.470.20">
    <property type="entry name" value="ATP-grasp fold, B domain"/>
    <property type="match status" value="1"/>
</dbReference>
<feature type="transmembrane region" description="Helical" evidence="2">
    <location>
        <begin position="1412"/>
        <end position="1433"/>
    </location>
</feature>